<feature type="binding site" evidence="6">
    <location>
        <position position="137"/>
    </location>
    <ligand>
        <name>ATP</name>
        <dbReference type="ChEBI" id="CHEBI:30616"/>
    </ligand>
</feature>
<dbReference type="PROSITE" id="PS50011">
    <property type="entry name" value="PROTEIN_KINASE_DOM"/>
    <property type="match status" value="1"/>
</dbReference>
<dbReference type="InterPro" id="IPR017441">
    <property type="entry name" value="Protein_kinase_ATP_BS"/>
</dbReference>
<keyword evidence="4 10" id="KW-0418">Kinase</keyword>
<keyword evidence="2" id="KW-0808">Transferase</keyword>
<evidence type="ECO:0000313" key="11">
    <source>
        <dbReference type="Proteomes" id="UP001642464"/>
    </source>
</evidence>
<dbReference type="Pfam" id="PF00069">
    <property type="entry name" value="Pkinase"/>
    <property type="match status" value="1"/>
</dbReference>
<feature type="compositionally biased region" description="Basic and acidic residues" evidence="8">
    <location>
        <begin position="12"/>
        <end position="30"/>
    </location>
</feature>
<evidence type="ECO:0000256" key="2">
    <source>
        <dbReference type="ARBA" id="ARBA00022679"/>
    </source>
</evidence>
<gene>
    <name evidence="10" type="ORF">SCF082_LOCUS47416</name>
</gene>
<evidence type="ECO:0000256" key="3">
    <source>
        <dbReference type="ARBA" id="ARBA00022741"/>
    </source>
</evidence>
<dbReference type="EMBL" id="CAXAMM010041818">
    <property type="protein sequence ID" value="CAK9101396.1"/>
    <property type="molecule type" value="Genomic_DNA"/>
</dbReference>
<evidence type="ECO:0000256" key="8">
    <source>
        <dbReference type="SAM" id="MobiDB-lite"/>
    </source>
</evidence>
<keyword evidence="11" id="KW-1185">Reference proteome</keyword>
<evidence type="ECO:0000256" key="4">
    <source>
        <dbReference type="ARBA" id="ARBA00022777"/>
    </source>
</evidence>
<dbReference type="Gene3D" id="1.10.510.10">
    <property type="entry name" value="Transferase(Phosphotransferase) domain 1"/>
    <property type="match status" value="1"/>
</dbReference>
<dbReference type="CDD" id="cd14134">
    <property type="entry name" value="PKc_CLK"/>
    <property type="match status" value="1"/>
</dbReference>
<keyword evidence="3 6" id="KW-0547">Nucleotide-binding</keyword>
<evidence type="ECO:0000256" key="6">
    <source>
        <dbReference type="PROSITE-ProRule" id="PRU10141"/>
    </source>
</evidence>
<keyword evidence="5 6" id="KW-0067">ATP-binding</keyword>
<dbReference type="PROSITE" id="PS00108">
    <property type="entry name" value="PROTEIN_KINASE_ST"/>
    <property type="match status" value="1"/>
</dbReference>
<keyword evidence="1 7" id="KW-0723">Serine/threonine-protein kinase</keyword>
<dbReference type="Proteomes" id="UP001642464">
    <property type="component" value="Unassembled WGS sequence"/>
</dbReference>
<name>A0ABP0RQC6_9DINO</name>
<evidence type="ECO:0000259" key="9">
    <source>
        <dbReference type="PROSITE" id="PS50011"/>
    </source>
</evidence>
<comment type="similarity">
    <text evidence="7">Belongs to the protein kinase superfamily.</text>
</comment>
<feature type="compositionally biased region" description="Basic residues" evidence="8">
    <location>
        <begin position="1"/>
        <end position="11"/>
    </location>
</feature>
<feature type="domain" description="Protein kinase" evidence="9">
    <location>
        <begin position="108"/>
        <end position="445"/>
    </location>
</feature>
<dbReference type="SUPFAM" id="SSF56112">
    <property type="entry name" value="Protein kinase-like (PK-like)"/>
    <property type="match status" value="1"/>
</dbReference>
<dbReference type="InterPro" id="IPR051175">
    <property type="entry name" value="CLK_kinases"/>
</dbReference>
<feature type="compositionally biased region" description="Basic residues" evidence="8">
    <location>
        <begin position="31"/>
        <end position="43"/>
    </location>
</feature>
<feature type="compositionally biased region" description="Low complexity" evidence="8">
    <location>
        <begin position="63"/>
        <end position="75"/>
    </location>
</feature>
<reference evidence="10 11" key="1">
    <citation type="submission" date="2024-02" db="EMBL/GenBank/DDBJ databases">
        <authorList>
            <person name="Chen Y."/>
            <person name="Shah S."/>
            <person name="Dougan E. K."/>
            <person name="Thang M."/>
            <person name="Chan C."/>
        </authorList>
    </citation>
    <scope>NUCLEOTIDE SEQUENCE [LARGE SCALE GENOMIC DNA]</scope>
</reference>
<dbReference type="InterPro" id="IPR000719">
    <property type="entry name" value="Prot_kinase_dom"/>
</dbReference>
<dbReference type="PANTHER" id="PTHR45646:SF11">
    <property type="entry name" value="SERINE_THREONINE-PROTEIN KINASE DOA"/>
    <property type="match status" value="1"/>
</dbReference>
<evidence type="ECO:0000256" key="7">
    <source>
        <dbReference type="RuleBase" id="RU000304"/>
    </source>
</evidence>
<dbReference type="PANTHER" id="PTHR45646">
    <property type="entry name" value="SERINE/THREONINE-PROTEIN KINASE DOA-RELATED"/>
    <property type="match status" value="1"/>
</dbReference>
<feature type="region of interest" description="Disordered" evidence="8">
    <location>
        <begin position="1"/>
        <end position="85"/>
    </location>
</feature>
<dbReference type="PROSITE" id="PS00107">
    <property type="entry name" value="PROTEIN_KINASE_ATP"/>
    <property type="match status" value="1"/>
</dbReference>
<proteinExistence type="inferred from homology"/>
<dbReference type="InterPro" id="IPR008271">
    <property type="entry name" value="Ser/Thr_kinase_AS"/>
</dbReference>
<evidence type="ECO:0000313" key="10">
    <source>
        <dbReference type="EMBL" id="CAK9101396.1"/>
    </source>
</evidence>
<evidence type="ECO:0000256" key="1">
    <source>
        <dbReference type="ARBA" id="ARBA00022527"/>
    </source>
</evidence>
<accession>A0ABP0RQC6</accession>
<dbReference type="Gene3D" id="3.30.200.20">
    <property type="entry name" value="Phosphorylase Kinase, domain 1"/>
    <property type="match status" value="1"/>
</dbReference>
<organism evidence="10 11">
    <name type="scientific">Durusdinium trenchii</name>
    <dbReference type="NCBI Taxonomy" id="1381693"/>
    <lineage>
        <taxon>Eukaryota</taxon>
        <taxon>Sar</taxon>
        <taxon>Alveolata</taxon>
        <taxon>Dinophyceae</taxon>
        <taxon>Suessiales</taxon>
        <taxon>Symbiodiniaceae</taxon>
        <taxon>Durusdinium</taxon>
    </lineage>
</organism>
<sequence>MAPRSNRRRGRDGHCGRDDRGRDRRDDRREARRSRSSRRRDRRRSPTTEPRKRRRRSPETEYSSSSGSASSSGSGAKKKSADSDKDEIVHFSWSKGQKMGDKKEYSRYQVQKLLGDGTFGRVLLCHDSKQDQEVAVKVIRDVRRYAENAKIEADILRDIKKADPHGKRTRSAIMFDTFLFNAHFCLVFEVCGCSLYDFLKENNFRGFWMQDIQHFAEQSLDALGFLHSRLQMTHTDLKPENILLAANAPPRRSDFPREAAWQEKNKNSKNGHTYFRPVSSDIKLIDFGNATYEDEHHSSIINTRQYRGPEVILSMGWNELSDVWSMGCILMELYTGELLFGTHENLEHLALMEKSLGRMSSKILSQATGTPRDKYLVRDRYGEWRLNWPAGAQSASSERHVRNQVPLEKMVDPQHAVFAEFVGRLLTFDKNTRPTAKQALNHRFLKERNLPE</sequence>
<dbReference type="GO" id="GO:0016301">
    <property type="term" value="F:kinase activity"/>
    <property type="evidence" value="ECO:0007669"/>
    <property type="project" value="UniProtKB-KW"/>
</dbReference>
<comment type="caution">
    <text evidence="10">The sequence shown here is derived from an EMBL/GenBank/DDBJ whole genome shotgun (WGS) entry which is preliminary data.</text>
</comment>
<dbReference type="InterPro" id="IPR011009">
    <property type="entry name" value="Kinase-like_dom_sf"/>
</dbReference>
<evidence type="ECO:0000256" key="5">
    <source>
        <dbReference type="ARBA" id="ARBA00022840"/>
    </source>
</evidence>
<dbReference type="SMART" id="SM00220">
    <property type="entry name" value="S_TKc"/>
    <property type="match status" value="1"/>
</dbReference>
<protein>
    <submittedName>
        <fullName evidence="10">Serine/threonine-protein kinase AFC3</fullName>
    </submittedName>
</protein>